<dbReference type="SUPFAM" id="SSF53474">
    <property type="entry name" value="alpha/beta-Hydrolases"/>
    <property type="match status" value="1"/>
</dbReference>
<reference evidence="2 3" key="1">
    <citation type="submission" date="2016-10" db="EMBL/GenBank/DDBJ databases">
        <authorList>
            <person name="de Groot N.N."/>
        </authorList>
    </citation>
    <scope>NUCLEOTIDE SEQUENCE [LARGE SCALE GENOMIC DNA]</scope>
    <source>
        <strain evidence="2 3">DSM 23413</strain>
    </source>
</reference>
<dbReference type="Pfam" id="PF00561">
    <property type="entry name" value="Abhydrolase_1"/>
    <property type="match status" value="1"/>
</dbReference>
<evidence type="ECO:0000259" key="1">
    <source>
        <dbReference type="Pfam" id="PF00561"/>
    </source>
</evidence>
<dbReference type="PANTHER" id="PTHR43798">
    <property type="entry name" value="MONOACYLGLYCEROL LIPASE"/>
    <property type="match status" value="1"/>
</dbReference>
<evidence type="ECO:0000313" key="2">
    <source>
        <dbReference type="EMBL" id="SEG23101.1"/>
    </source>
</evidence>
<sequence>MTTRRGVLLGFSGLVLAGGGYVAGAFWEARGQAESRLFGHSSVIESRAGALEYAVAGEGPPVMMIHGTGGGFDQGLLFAAKLRERGFSIVAPSRFGYLRSAFPDDASPVHQADTLVDLLDHLGIDRLPVLGGSAGALTAAEFALRQPDRCSHLGLLVPAANLTNHDPVEFTAVQRLAVGAVLGSDVAFWALSRLAQGQMMRTLLATDPALLDTVSEEERLRAETILDQIFPISRKSDGLRTDGFWTGTPSPTAFDRIAVPTLLLSCEDDLFGTAATARLLAERIPGADLTIYPTGGHVWLGHDHDFADLIAAFIRSTPS</sequence>
<dbReference type="EMBL" id="FNVD01000018">
    <property type="protein sequence ID" value="SEG23101.1"/>
    <property type="molecule type" value="Genomic_DNA"/>
</dbReference>
<dbReference type="Gene3D" id="3.40.50.1820">
    <property type="entry name" value="alpha/beta hydrolase"/>
    <property type="match status" value="1"/>
</dbReference>
<protein>
    <submittedName>
        <fullName evidence="2">Pimeloyl-ACP methyl ester carboxylesterase</fullName>
    </submittedName>
</protein>
<proteinExistence type="predicted"/>
<evidence type="ECO:0000313" key="3">
    <source>
        <dbReference type="Proteomes" id="UP000236742"/>
    </source>
</evidence>
<feature type="domain" description="AB hydrolase-1" evidence="1">
    <location>
        <begin position="60"/>
        <end position="298"/>
    </location>
</feature>
<name>A0A1H5YGA1_9RHOB</name>
<organism evidence="2 3">
    <name type="scientific">Jhaorihella thermophila</name>
    <dbReference type="NCBI Taxonomy" id="488547"/>
    <lineage>
        <taxon>Bacteria</taxon>
        <taxon>Pseudomonadati</taxon>
        <taxon>Pseudomonadota</taxon>
        <taxon>Alphaproteobacteria</taxon>
        <taxon>Rhodobacterales</taxon>
        <taxon>Paracoccaceae</taxon>
        <taxon>Jhaorihella</taxon>
    </lineage>
</organism>
<dbReference type="RefSeq" id="WP_104009016.1">
    <property type="nucleotide sequence ID" value="NZ_FNVD01000018.1"/>
</dbReference>
<dbReference type="AlphaFoldDB" id="A0A1H5YGA1"/>
<dbReference type="Proteomes" id="UP000236742">
    <property type="component" value="Unassembled WGS sequence"/>
</dbReference>
<dbReference type="InterPro" id="IPR029058">
    <property type="entry name" value="AB_hydrolase_fold"/>
</dbReference>
<dbReference type="OrthoDB" id="9804723at2"/>
<dbReference type="InterPro" id="IPR050266">
    <property type="entry name" value="AB_hydrolase_sf"/>
</dbReference>
<dbReference type="InterPro" id="IPR000073">
    <property type="entry name" value="AB_hydrolase_1"/>
</dbReference>
<keyword evidence="3" id="KW-1185">Reference proteome</keyword>
<accession>A0A1H5YGA1</accession>
<gene>
    <name evidence="2" type="ORF">SAMN05421751_11817</name>
</gene>